<protein>
    <submittedName>
        <fullName evidence="2">RH73694p</fullName>
    </submittedName>
</protein>
<feature type="transmembrane region" description="Helical" evidence="1">
    <location>
        <begin position="33"/>
        <end position="58"/>
    </location>
</feature>
<dbReference type="AlphaFoldDB" id="Q6NP83"/>
<reference evidence="2" key="1">
    <citation type="submission" date="2003-12" db="EMBL/GenBank/DDBJ databases">
        <authorList>
            <person name="Stapleton M."/>
            <person name="Brokstein P."/>
            <person name="Hong L."/>
            <person name="Agbayani A."/>
            <person name="Carlson J."/>
            <person name="Champe M."/>
            <person name="Chavez C."/>
            <person name="Dorsett V."/>
            <person name="Dresnek D."/>
            <person name="Farfan D."/>
            <person name="Frise E."/>
            <person name="George R."/>
            <person name="Gonzalez M."/>
            <person name="Guarin H."/>
            <person name="Kronmiller B."/>
            <person name="Li P."/>
            <person name="Liao G."/>
            <person name="Miranda A."/>
            <person name="Mungall C.J."/>
            <person name="Nunoo J."/>
            <person name="Pacleb J."/>
            <person name="Paragas V."/>
            <person name="Park S."/>
            <person name="Patel S."/>
            <person name="Phouanenavong S."/>
            <person name="Wan K."/>
            <person name="Yu C."/>
            <person name="Lewis S.E."/>
            <person name="Rubin G.M."/>
            <person name="Celniker S."/>
        </authorList>
    </citation>
    <scope>NUCLEOTIDE SEQUENCE</scope>
    <source>
        <strain evidence="2">Berkeley</strain>
    </source>
</reference>
<evidence type="ECO:0000256" key="1">
    <source>
        <dbReference type="SAM" id="Phobius"/>
    </source>
</evidence>
<keyword evidence="1" id="KW-0472">Membrane</keyword>
<proteinExistence type="evidence at transcript level"/>
<keyword evidence="1" id="KW-0812">Transmembrane</keyword>
<organism evidence="2">
    <name type="scientific">Drosophila melanogaster</name>
    <name type="common">Fruit fly</name>
    <dbReference type="NCBI Taxonomy" id="7227"/>
    <lineage>
        <taxon>Eukaryota</taxon>
        <taxon>Metazoa</taxon>
        <taxon>Ecdysozoa</taxon>
        <taxon>Arthropoda</taxon>
        <taxon>Hexapoda</taxon>
        <taxon>Insecta</taxon>
        <taxon>Pterygota</taxon>
        <taxon>Neoptera</taxon>
        <taxon>Endopterygota</taxon>
        <taxon>Diptera</taxon>
        <taxon>Brachycera</taxon>
        <taxon>Muscomorpha</taxon>
        <taxon>Ephydroidea</taxon>
        <taxon>Drosophilidae</taxon>
        <taxon>Drosophila</taxon>
        <taxon>Sophophora</taxon>
    </lineage>
</organism>
<dbReference type="EMBL" id="BT011045">
    <property type="protein sequence ID" value="AAR31116.1"/>
    <property type="molecule type" value="mRNA"/>
</dbReference>
<name>Q6NP83_DROME</name>
<accession>Q6NP83</accession>
<evidence type="ECO:0000313" key="2">
    <source>
        <dbReference type="EMBL" id="AAR31116.1"/>
    </source>
</evidence>
<sequence length="74" mass="8592">MGKFKKIAVFSARSDGKQKSPLLPLLSHAMMKVVFYFFYFCFIATSVIGFCNELIIYIRPLRCNLLFSLEIPDY</sequence>
<keyword evidence="1" id="KW-1133">Transmembrane helix</keyword>